<accession>A0A5B8RVS2</accession>
<evidence type="ECO:0000256" key="1">
    <source>
        <dbReference type="SAM" id="Phobius"/>
    </source>
</evidence>
<sequence>MVRAINALPDRSRANHAFCCPVAKAAGRRFLGGGRPNAFAGTLHPFGPASATGPGRGGTVKRVGRQPDGFTLVEMLVVLVLVSLLALGLVSTMQTMGRTQDRLEQRFAELDERQVVRAFVAQILGRLSDRRMVPLQPGQPPYAFHGDSAMVQWLGIMPARPGLGGRYWMRVELGRDDGGMPALMLRYQPWAGETTWPDWSRARSRILVAAVSRFEIAYGGGDMPPSEWLPGWDEYQQYLPTRLSLRVDTMEAGQWPMWVIATRALSAGGARASMYSTGPGR</sequence>
<keyword evidence="1" id="KW-1133">Transmembrane helix</keyword>
<dbReference type="OrthoDB" id="8819738at2"/>
<dbReference type="Pfam" id="PF07963">
    <property type="entry name" value="N_methyl"/>
    <property type="match status" value="1"/>
</dbReference>
<dbReference type="SUPFAM" id="SSF54523">
    <property type="entry name" value="Pili subunits"/>
    <property type="match status" value="1"/>
</dbReference>
<dbReference type="KEGG" id="cof:FOZ74_09440"/>
<evidence type="ECO:0000313" key="2">
    <source>
        <dbReference type="EMBL" id="QEA13233.1"/>
    </source>
</evidence>
<feature type="transmembrane region" description="Helical" evidence="1">
    <location>
        <begin position="70"/>
        <end position="90"/>
    </location>
</feature>
<evidence type="ECO:0000313" key="3">
    <source>
        <dbReference type="Proteomes" id="UP000321199"/>
    </source>
</evidence>
<dbReference type="InterPro" id="IPR012902">
    <property type="entry name" value="N_methyl_site"/>
</dbReference>
<keyword evidence="1" id="KW-0472">Membrane</keyword>
<reference evidence="2 3" key="1">
    <citation type="submission" date="2019-07" db="EMBL/GenBank/DDBJ databases">
        <title>Complete genome sequence of Comamonas sp. NLF 7-7 isolated from livestock.</title>
        <authorList>
            <person name="Kim D.H."/>
            <person name="Kim J.G."/>
        </authorList>
    </citation>
    <scope>NUCLEOTIDE SEQUENCE [LARGE SCALE GENOMIC DNA]</scope>
    <source>
        <strain evidence="2 3">NLF 7-7</strain>
    </source>
</reference>
<name>A0A5B8RVS2_9BURK</name>
<dbReference type="EMBL" id="CP042344">
    <property type="protein sequence ID" value="QEA13233.1"/>
    <property type="molecule type" value="Genomic_DNA"/>
</dbReference>
<gene>
    <name evidence="2" type="ORF">FOZ74_09440</name>
</gene>
<keyword evidence="3" id="KW-1185">Reference proteome</keyword>
<dbReference type="AlphaFoldDB" id="A0A5B8RVS2"/>
<dbReference type="InterPro" id="IPR045584">
    <property type="entry name" value="Pilin-like"/>
</dbReference>
<proteinExistence type="predicted"/>
<dbReference type="Proteomes" id="UP000321199">
    <property type="component" value="Chromosome"/>
</dbReference>
<protein>
    <submittedName>
        <fullName evidence="2">Prepilin-type N-terminal cleavage/methylation domain-containing protein</fullName>
    </submittedName>
</protein>
<keyword evidence="1" id="KW-0812">Transmembrane</keyword>
<organism evidence="2 3">
    <name type="scientific">Comamonas flocculans</name>
    <dbReference type="NCBI Taxonomy" id="2597701"/>
    <lineage>
        <taxon>Bacteria</taxon>
        <taxon>Pseudomonadati</taxon>
        <taxon>Pseudomonadota</taxon>
        <taxon>Betaproteobacteria</taxon>
        <taxon>Burkholderiales</taxon>
        <taxon>Comamonadaceae</taxon>
        <taxon>Comamonas</taxon>
    </lineage>
</organism>
<dbReference type="NCBIfam" id="TIGR02532">
    <property type="entry name" value="IV_pilin_GFxxxE"/>
    <property type="match status" value="1"/>
</dbReference>